<feature type="region of interest" description="Disordered" evidence="1">
    <location>
        <begin position="1"/>
        <end position="82"/>
    </location>
</feature>
<evidence type="ECO:0000313" key="4">
    <source>
        <dbReference type="Proteomes" id="UP000008810"/>
    </source>
</evidence>
<dbReference type="AlphaFoldDB" id="A0A2K2CK76"/>
<proteinExistence type="predicted"/>
<organism evidence="2">
    <name type="scientific">Brachypodium distachyon</name>
    <name type="common">Purple false brome</name>
    <name type="synonym">Trachynia distachya</name>
    <dbReference type="NCBI Taxonomy" id="15368"/>
    <lineage>
        <taxon>Eukaryota</taxon>
        <taxon>Viridiplantae</taxon>
        <taxon>Streptophyta</taxon>
        <taxon>Embryophyta</taxon>
        <taxon>Tracheophyta</taxon>
        <taxon>Spermatophyta</taxon>
        <taxon>Magnoliopsida</taxon>
        <taxon>Liliopsida</taxon>
        <taxon>Poales</taxon>
        <taxon>Poaceae</taxon>
        <taxon>BOP clade</taxon>
        <taxon>Pooideae</taxon>
        <taxon>Stipodae</taxon>
        <taxon>Brachypodieae</taxon>
        <taxon>Brachypodium</taxon>
    </lineage>
</organism>
<dbReference type="Gramene" id="PNT62426">
    <property type="protein sequence ID" value="PNT62426"/>
    <property type="gene ID" value="BRADI_4g03185v3"/>
</dbReference>
<evidence type="ECO:0000256" key="1">
    <source>
        <dbReference type="SAM" id="MobiDB-lite"/>
    </source>
</evidence>
<dbReference type="EMBL" id="CM000883">
    <property type="protein sequence ID" value="PNT62426.1"/>
    <property type="molecule type" value="Genomic_DNA"/>
</dbReference>
<gene>
    <name evidence="2" type="ORF">BRADI_4g03185v3</name>
</gene>
<reference evidence="3" key="3">
    <citation type="submission" date="2018-08" db="UniProtKB">
        <authorList>
            <consortium name="EnsemblPlants"/>
        </authorList>
    </citation>
    <scope>IDENTIFICATION</scope>
    <source>
        <strain evidence="3">cv. Bd21</strain>
    </source>
</reference>
<evidence type="ECO:0000313" key="2">
    <source>
        <dbReference type="EMBL" id="PNT62426.1"/>
    </source>
</evidence>
<dbReference type="InParanoid" id="A0A2K2CK76"/>
<protein>
    <submittedName>
        <fullName evidence="2 3">Uncharacterized protein</fullName>
    </submittedName>
</protein>
<evidence type="ECO:0000313" key="3">
    <source>
        <dbReference type="EnsemblPlants" id="PNT62426"/>
    </source>
</evidence>
<reference evidence="2" key="2">
    <citation type="submission" date="2017-06" db="EMBL/GenBank/DDBJ databases">
        <title>WGS assembly of Brachypodium distachyon.</title>
        <authorList>
            <consortium name="The International Brachypodium Initiative"/>
            <person name="Lucas S."/>
            <person name="Harmon-Smith M."/>
            <person name="Lail K."/>
            <person name="Tice H."/>
            <person name="Grimwood J."/>
            <person name="Bruce D."/>
            <person name="Barry K."/>
            <person name="Shu S."/>
            <person name="Lindquist E."/>
            <person name="Wang M."/>
            <person name="Pitluck S."/>
            <person name="Vogel J.P."/>
            <person name="Garvin D.F."/>
            <person name="Mockler T.C."/>
            <person name="Schmutz J."/>
            <person name="Rokhsar D."/>
            <person name="Bevan M.W."/>
        </authorList>
    </citation>
    <scope>NUCLEOTIDE SEQUENCE</scope>
    <source>
        <strain evidence="2">Bd21</strain>
    </source>
</reference>
<feature type="non-terminal residue" evidence="2">
    <location>
        <position position="1"/>
    </location>
</feature>
<accession>A0A2K2CK76</accession>
<dbReference type="Proteomes" id="UP000008810">
    <property type="component" value="Chromosome 4"/>
</dbReference>
<feature type="compositionally biased region" description="Pro residues" evidence="1">
    <location>
        <begin position="22"/>
        <end position="36"/>
    </location>
</feature>
<dbReference type="EnsemblPlants" id="PNT62426">
    <property type="protein sequence ID" value="PNT62426"/>
    <property type="gene ID" value="BRADI_4g03185v3"/>
</dbReference>
<feature type="compositionally biased region" description="Pro residues" evidence="1">
    <location>
        <begin position="1"/>
        <end position="12"/>
    </location>
</feature>
<keyword evidence="4" id="KW-1185">Reference proteome</keyword>
<reference evidence="2 3" key="1">
    <citation type="journal article" date="2010" name="Nature">
        <title>Genome sequencing and analysis of the model grass Brachypodium distachyon.</title>
        <authorList>
            <consortium name="International Brachypodium Initiative"/>
        </authorList>
    </citation>
    <scope>NUCLEOTIDE SEQUENCE [LARGE SCALE GENOMIC DNA]</scope>
    <source>
        <strain evidence="2 3">Bd21</strain>
    </source>
</reference>
<name>A0A2K2CK76_BRADI</name>
<sequence length="174" mass="18777">GTAALFPPPAATLPPHNRTPFLPRPAATPPPRPPPHAINAAAHRVRRGLRPRSTSQPPPTLVVPPRRCGEDDGSPDENRDSGVGYFFFPNSGVGYTAIPSTAPALSPPPFSLRRGRRAAPCRAWARPMPVVATDRTPPAFQRRQSSLGPSFIYCCIGLDRVVLDRLLVAGLWPM</sequence>